<organism evidence="2 3">
    <name type="scientific">Sphingobacterium arenae</name>
    <dbReference type="NCBI Taxonomy" id="1280598"/>
    <lineage>
        <taxon>Bacteria</taxon>
        <taxon>Pseudomonadati</taxon>
        <taxon>Bacteroidota</taxon>
        <taxon>Sphingobacteriia</taxon>
        <taxon>Sphingobacteriales</taxon>
        <taxon>Sphingobacteriaceae</taxon>
        <taxon>Sphingobacterium</taxon>
    </lineage>
</organism>
<proteinExistence type="predicted"/>
<protein>
    <submittedName>
        <fullName evidence="2">Uncharacterized protein</fullName>
    </submittedName>
</protein>
<evidence type="ECO:0000313" key="2">
    <source>
        <dbReference type="EMBL" id="MBD1427542.1"/>
    </source>
</evidence>
<evidence type="ECO:0000256" key="1">
    <source>
        <dbReference type="SAM" id="MobiDB-lite"/>
    </source>
</evidence>
<dbReference type="RefSeq" id="WP_190310696.1">
    <property type="nucleotide sequence ID" value="NZ_JACNYK010000007.1"/>
</dbReference>
<name>A0ABR7Y8E5_9SPHI</name>
<sequence>MSGNCGHPAINGMAFVPGADDSRKVINKRAMVTKVENENTGIGEKRKKRELKTYRELGSVVKKTVPTKGGDGEAGVDPQVEQLNDMPNDPTDRPLESKKPKDRKAK</sequence>
<dbReference type="Proteomes" id="UP000606494">
    <property type="component" value="Unassembled WGS sequence"/>
</dbReference>
<gene>
    <name evidence="2" type="ORF">H8B17_18335</name>
</gene>
<feature type="region of interest" description="Disordered" evidence="1">
    <location>
        <begin position="62"/>
        <end position="106"/>
    </location>
</feature>
<evidence type="ECO:0000313" key="3">
    <source>
        <dbReference type="Proteomes" id="UP000606494"/>
    </source>
</evidence>
<accession>A0ABR7Y8E5</accession>
<dbReference type="EMBL" id="JACNYK010000007">
    <property type="protein sequence ID" value="MBD1427542.1"/>
    <property type="molecule type" value="Genomic_DNA"/>
</dbReference>
<feature type="compositionally biased region" description="Basic and acidic residues" evidence="1">
    <location>
        <begin position="90"/>
        <end position="99"/>
    </location>
</feature>
<comment type="caution">
    <text evidence="2">The sequence shown here is derived from an EMBL/GenBank/DDBJ whole genome shotgun (WGS) entry which is preliminary data.</text>
</comment>
<keyword evidence="3" id="KW-1185">Reference proteome</keyword>
<reference evidence="2 3" key="1">
    <citation type="submission" date="2020-08" db="EMBL/GenBank/DDBJ databases">
        <title>Sphingobacterium sp. DN00404 isolated from aquaculture water.</title>
        <authorList>
            <person name="Zhang M."/>
        </authorList>
    </citation>
    <scope>NUCLEOTIDE SEQUENCE [LARGE SCALE GENOMIC DNA]</scope>
    <source>
        <strain evidence="2 3">KCTC 32294</strain>
    </source>
</reference>